<dbReference type="AlphaFoldDB" id="A0AA91Q069"/>
<proteinExistence type="inferred from homology"/>
<dbReference type="KEGG" id="clus:A9F13_06g00913"/>
<dbReference type="Pfam" id="PF11708">
    <property type="entry name" value="Slu7"/>
    <property type="match status" value="1"/>
</dbReference>
<feature type="region of interest" description="Disordered" evidence="8">
    <location>
        <begin position="247"/>
        <end position="271"/>
    </location>
</feature>
<organism evidence="10 11">
    <name type="scientific">Clavispora lusitaniae</name>
    <name type="common">Candida lusitaniae</name>
    <dbReference type="NCBI Taxonomy" id="36911"/>
    <lineage>
        <taxon>Eukaryota</taxon>
        <taxon>Fungi</taxon>
        <taxon>Dikarya</taxon>
        <taxon>Ascomycota</taxon>
        <taxon>Saccharomycotina</taxon>
        <taxon>Pichiomycetes</taxon>
        <taxon>Metschnikowiaceae</taxon>
        <taxon>Clavispora</taxon>
    </lineage>
</organism>
<comment type="caution">
    <text evidence="10">The sequence shown here is derived from an EMBL/GenBank/DDBJ whole genome shotgun (WGS) entry which is preliminary data.</text>
</comment>
<evidence type="ECO:0000256" key="6">
    <source>
        <dbReference type="ARBA" id="ARBA00023242"/>
    </source>
</evidence>
<keyword evidence="4 7" id="KW-0747">Spliceosome</keyword>
<evidence type="ECO:0000256" key="4">
    <source>
        <dbReference type="ARBA" id="ARBA00022728"/>
    </source>
</evidence>
<comment type="subunit">
    <text evidence="7">Associated with the spliceosome.</text>
</comment>
<reference evidence="10 11" key="1">
    <citation type="submission" date="2017-04" db="EMBL/GenBank/DDBJ databases">
        <title>Draft genome of the yeast Clavispora lusitaniae type strain CBS 6936.</title>
        <authorList>
            <person name="Durrens P."/>
            <person name="Klopp C."/>
            <person name="Biteau N."/>
            <person name="Fitton-Ouhabi V."/>
            <person name="Dementhon K."/>
            <person name="Accoceberry I."/>
            <person name="Sherman D.J."/>
            <person name="Noel T."/>
        </authorList>
    </citation>
    <scope>NUCLEOTIDE SEQUENCE [LARGE SCALE GENOMIC DNA]</scope>
    <source>
        <strain evidence="10 11">CBS 6936</strain>
    </source>
</reference>
<evidence type="ECO:0000256" key="3">
    <source>
        <dbReference type="ARBA" id="ARBA00022664"/>
    </source>
</evidence>
<accession>A0AA91Q069</accession>
<dbReference type="InterPro" id="IPR039974">
    <property type="entry name" value="Splicing_factor_SLU7"/>
</dbReference>
<comment type="similarity">
    <text evidence="2 7">Belongs to the SLU7 family.</text>
</comment>
<dbReference type="InterPro" id="IPR021715">
    <property type="entry name" value="Slu7_dom"/>
</dbReference>
<dbReference type="Proteomes" id="UP000195602">
    <property type="component" value="Unassembled WGS sequence"/>
</dbReference>
<dbReference type="GO" id="GO:0030628">
    <property type="term" value="F:pre-mRNA 3'-splice site binding"/>
    <property type="evidence" value="ECO:0007669"/>
    <property type="project" value="UniProtKB-UniRule"/>
</dbReference>
<keyword evidence="3 7" id="KW-0507">mRNA processing</keyword>
<keyword evidence="6 7" id="KW-0539">Nucleus</keyword>
<evidence type="ECO:0000256" key="8">
    <source>
        <dbReference type="SAM" id="MobiDB-lite"/>
    </source>
</evidence>
<evidence type="ECO:0000256" key="2">
    <source>
        <dbReference type="ARBA" id="ARBA00007203"/>
    </source>
</evidence>
<evidence type="ECO:0000256" key="1">
    <source>
        <dbReference type="ARBA" id="ARBA00004123"/>
    </source>
</evidence>
<evidence type="ECO:0000259" key="9">
    <source>
        <dbReference type="Pfam" id="PF11708"/>
    </source>
</evidence>
<feature type="region of interest" description="Disordered" evidence="8">
    <location>
        <begin position="37"/>
        <end position="56"/>
    </location>
</feature>
<evidence type="ECO:0000256" key="7">
    <source>
        <dbReference type="RuleBase" id="RU367071"/>
    </source>
</evidence>
<evidence type="ECO:0000256" key="5">
    <source>
        <dbReference type="ARBA" id="ARBA00023187"/>
    </source>
</evidence>
<comment type="function">
    <text evidence="7">Involved in pre-mRNA splicing.</text>
</comment>
<keyword evidence="5 7" id="KW-0508">mRNA splicing</keyword>
<sequence>MAENNQYLPKYIQNIPWYYKNDALASADDALYHHRKKPGEKLDHSDPQAGSGIKDNFESVDGHLVRADGDYDAKRDRWHGHSHEEWDEIFEKWDKIKKSQHSLTEQDSDDTDYELELEELGLDRKQIQNSSKEDPMEKAIRDRRDVPAYILAINANVGGKIRLGKDSTKSLVNDDSDFVKESKDVKELKQMQQFAWEKNQEYQKKKEKEIFQAQIANMHDPYAKVDAGVPVDLSLNVEASPTLMMLRNRENEEKKRKAGENKKNKLLERYG</sequence>
<dbReference type="PANTHER" id="PTHR12942:SF2">
    <property type="entry name" value="PRE-MRNA-SPLICING FACTOR SLU7"/>
    <property type="match status" value="1"/>
</dbReference>
<name>A0AA91Q069_CLALS</name>
<dbReference type="GO" id="GO:0000398">
    <property type="term" value="P:mRNA splicing, via spliceosome"/>
    <property type="evidence" value="ECO:0007669"/>
    <property type="project" value="UniProtKB-UniRule"/>
</dbReference>
<protein>
    <recommendedName>
        <fullName evidence="7">Pre-mRNA-splicing factor SLU7</fullName>
    </recommendedName>
</protein>
<dbReference type="GO" id="GO:0005681">
    <property type="term" value="C:spliceosomal complex"/>
    <property type="evidence" value="ECO:0007669"/>
    <property type="project" value="UniProtKB-UniRule"/>
</dbReference>
<evidence type="ECO:0000313" key="11">
    <source>
        <dbReference type="Proteomes" id="UP000195602"/>
    </source>
</evidence>
<dbReference type="EMBL" id="LYUB02000006">
    <property type="protein sequence ID" value="OVF08964.1"/>
    <property type="molecule type" value="Genomic_DNA"/>
</dbReference>
<evidence type="ECO:0000313" key="10">
    <source>
        <dbReference type="EMBL" id="OVF08964.1"/>
    </source>
</evidence>
<comment type="subcellular location">
    <subcellularLocation>
        <location evidence="1 7">Nucleus</location>
    </subcellularLocation>
</comment>
<feature type="domain" description="Pre-mRNA-splicing factor SLU7" evidence="9">
    <location>
        <begin position="70"/>
        <end position="271"/>
    </location>
</feature>
<gene>
    <name evidence="10" type="ORF">A9F13_06g00913</name>
</gene>
<dbReference type="PANTHER" id="PTHR12942">
    <property type="entry name" value="STEP II SPLICING FACTOR SLU7"/>
    <property type="match status" value="1"/>
</dbReference>